<keyword evidence="2" id="KW-0645">Protease</keyword>
<evidence type="ECO:0000313" key="2">
    <source>
        <dbReference type="EMBL" id="KAF5779982.1"/>
    </source>
</evidence>
<dbReference type="GO" id="GO:0004181">
    <property type="term" value="F:metallocarboxypeptidase activity"/>
    <property type="evidence" value="ECO:0007669"/>
    <property type="project" value="UniProtKB-EC"/>
</dbReference>
<evidence type="ECO:0000313" key="3">
    <source>
        <dbReference type="Proteomes" id="UP000215914"/>
    </source>
</evidence>
<dbReference type="SUPFAM" id="SSF53187">
    <property type="entry name" value="Zn-dependent exopeptidases"/>
    <property type="match status" value="1"/>
</dbReference>
<dbReference type="EMBL" id="MNCJ02000326">
    <property type="protein sequence ID" value="KAF5779982.1"/>
    <property type="molecule type" value="Genomic_DNA"/>
</dbReference>
<reference evidence="2" key="1">
    <citation type="journal article" date="2017" name="Nature">
        <title>The sunflower genome provides insights into oil metabolism, flowering and Asterid evolution.</title>
        <authorList>
            <person name="Badouin H."/>
            <person name="Gouzy J."/>
            <person name="Grassa C.J."/>
            <person name="Murat F."/>
            <person name="Staton S.E."/>
            <person name="Cottret L."/>
            <person name="Lelandais-Briere C."/>
            <person name="Owens G.L."/>
            <person name="Carrere S."/>
            <person name="Mayjonade B."/>
            <person name="Legrand L."/>
            <person name="Gill N."/>
            <person name="Kane N.C."/>
            <person name="Bowers J.E."/>
            <person name="Hubner S."/>
            <person name="Bellec A."/>
            <person name="Berard A."/>
            <person name="Berges H."/>
            <person name="Blanchet N."/>
            <person name="Boniface M.C."/>
            <person name="Brunel D."/>
            <person name="Catrice O."/>
            <person name="Chaidir N."/>
            <person name="Claudel C."/>
            <person name="Donnadieu C."/>
            <person name="Faraut T."/>
            <person name="Fievet G."/>
            <person name="Helmstetter N."/>
            <person name="King M."/>
            <person name="Knapp S.J."/>
            <person name="Lai Z."/>
            <person name="Le Paslier M.C."/>
            <person name="Lippi Y."/>
            <person name="Lorenzon L."/>
            <person name="Mandel J.R."/>
            <person name="Marage G."/>
            <person name="Marchand G."/>
            <person name="Marquand E."/>
            <person name="Bret-Mestries E."/>
            <person name="Morien E."/>
            <person name="Nambeesan S."/>
            <person name="Nguyen T."/>
            <person name="Pegot-Espagnet P."/>
            <person name="Pouilly N."/>
            <person name="Raftis F."/>
            <person name="Sallet E."/>
            <person name="Schiex T."/>
            <person name="Thomas J."/>
            <person name="Vandecasteele C."/>
            <person name="Vares D."/>
            <person name="Vear F."/>
            <person name="Vautrin S."/>
            <person name="Crespi M."/>
            <person name="Mangin B."/>
            <person name="Burke J.M."/>
            <person name="Salse J."/>
            <person name="Munos S."/>
            <person name="Vincourt P."/>
            <person name="Rieseberg L.H."/>
            <person name="Langlade N.B."/>
        </authorList>
    </citation>
    <scope>NUCLEOTIDE SEQUENCE</scope>
    <source>
        <tissue evidence="2">Leaves</tissue>
    </source>
</reference>
<proteinExistence type="predicted"/>
<accession>A0A9K3HKH4</accession>
<keyword evidence="1" id="KW-0325">Glycoprotein</keyword>
<dbReference type="InterPro" id="IPR046450">
    <property type="entry name" value="PA_dom_sf"/>
</dbReference>
<comment type="caution">
    <text evidence="2">The sequence shown here is derived from an EMBL/GenBank/DDBJ whole genome shotgun (WGS) entry which is preliminary data.</text>
</comment>
<gene>
    <name evidence="2" type="ORF">HanXRQr2_Chr11g0466911</name>
</gene>
<dbReference type="Gramene" id="mRNA:HanXRQr2_Chr11g0466911">
    <property type="protein sequence ID" value="mRNA:HanXRQr2_Chr11g0466911"/>
    <property type="gene ID" value="HanXRQr2_Chr11g0466911"/>
</dbReference>
<keyword evidence="2" id="KW-0121">Carboxypeptidase</keyword>
<dbReference type="Gene3D" id="3.40.630.10">
    <property type="entry name" value="Zn peptidases"/>
    <property type="match status" value="1"/>
</dbReference>
<keyword evidence="3" id="KW-1185">Reference proteome</keyword>
<dbReference type="PANTHER" id="PTHR10404">
    <property type="entry name" value="N-ACETYLATED-ALPHA-LINKED ACIDIC DIPEPTIDASE"/>
    <property type="match status" value="1"/>
</dbReference>
<sequence>MRLRKTKHRRLSCIDGIYNFSHRTLSCIDEIYRGDIVENAYDAGAMGVLIYSDRKDYGGGGGGTKWFPDDTWLPPSGVQVGSVLNGAGDPTTPCWPSSMEGCERLSEDEVERAGDVPLIPSLPISGADGEEILRWIGGVVAEDEWQGDEDAPVYRIGRVLGLQNSVIRFVILGNHRDAWTFGAVDPNSGTAALLEAHIRELEEKVKIHFGFRCGKTNLWTKVAKLAKPLLRDVNVILLFLLFVFDNV</sequence>
<dbReference type="SUPFAM" id="SSF52025">
    <property type="entry name" value="PA domain"/>
    <property type="match status" value="1"/>
</dbReference>
<dbReference type="Gene3D" id="3.50.30.30">
    <property type="match status" value="1"/>
</dbReference>
<keyword evidence="2" id="KW-0378">Hydrolase</keyword>
<dbReference type="InterPro" id="IPR039373">
    <property type="entry name" value="Peptidase_M28B"/>
</dbReference>
<dbReference type="PANTHER" id="PTHR10404:SF46">
    <property type="entry name" value="VACUOLAR PROTEIN SORTING-ASSOCIATED PROTEIN 70"/>
    <property type="match status" value="1"/>
</dbReference>
<evidence type="ECO:0000256" key="1">
    <source>
        <dbReference type="ARBA" id="ARBA00023180"/>
    </source>
</evidence>
<protein>
    <submittedName>
        <fullName evidence="2">Glutamate carboxypeptidase II</fullName>
        <ecNumber evidence="2">3.4.17.21</ecNumber>
    </submittedName>
</protein>
<organism evidence="2 3">
    <name type="scientific">Helianthus annuus</name>
    <name type="common">Common sunflower</name>
    <dbReference type="NCBI Taxonomy" id="4232"/>
    <lineage>
        <taxon>Eukaryota</taxon>
        <taxon>Viridiplantae</taxon>
        <taxon>Streptophyta</taxon>
        <taxon>Embryophyta</taxon>
        <taxon>Tracheophyta</taxon>
        <taxon>Spermatophyta</taxon>
        <taxon>Magnoliopsida</taxon>
        <taxon>eudicotyledons</taxon>
        <taxon>Gunneridae</taxon>
        <taxon>Pentapetalae</taxon>
        <taxon>asterids</taxon>
        <taxon>campanulids</taxon>
        <taxon>Asterales</taxon>
        <taxon>Asteraceae</taxon>
        <taxon>Asteroideae</taxon>
        <taxon>Heliantheae alliance</taxon>
        <taxon>Heliantheae</taxon>
        <taxon>Helianthus</taxon>
    </lineage>
</organism>
<dbReference type="EC" id="3.4.17.21" evidence="2"/>
<dbReference type="Proteomes" id="UP000215914">
    <property type="component" value="Unassembled WGS sequence"/>
</dbReference>
<dbReference type="AlphaFoldDB" id="A0A9K3HKH4"/>
<reference evidence="2" key="2">
    <citation type="submission" date="2020-06" db="EMBL/GenBank/DDBJ databases">
        <title>Helianthus annuus Genome sequencing and assembly Release 2.</title>
        <authorList>
            <person name="Gouzy J."/>
            <person name="Langlade N."/>
            <person name="Munos S."/>
        </authorList>
    </citation>
    <scope>NUCLEOTIDE SEQUENCE</scope>
    <source>
        <tissue evidence="2">Leaves</tissue>
    </source>
</reference>
<name>A0A9K3HKH4_HELAN</name>